<gene>
    <name evidence="1" type="ORF">BSI_39230</name>
</gene>
<name>A0A9W5LF25_9BACI</name>
<reference evidence="1 2" key="1">
    <citation type="journal article" date="2014" name="Syst. Appl. Microbiol.">
        <title>Genomic insights into the taxonomic status of the three subspecies of Bacillus subtilis.</title>
        <authorList>
            <person name="Yi H."/>
            <person name="Chun J."/>
            <person name="Cha C.J."/>
        </authorList>
    </citation>
    <scope>NUCLEOTIDE SEQUENCE [LARGE SCALE GENOMIC DNA]</scope>
    <source>
        <strain evidence="1 2">KCTC 13429</strain>
    </source>
</reference>
<dbReference type="EMBL" id="AMXN01000009">
    <property type="protein sequence ID" value="ELS59542.1"/>
    <property type="molecule type" value="Genomic_DNA"/>
</dbReference>
<dbReference type="AlphaFoldDB" id="A0A9W5LF25"/>
<organism evidence="1 2">
    <name type="scientific">Bacillus inaquosorum KCTC 13429</name>
    <dbReference type="NCBI Taxonomy" id="1236548"/>
    <lineage>
        <taxon>Bacteria</taxon>
        <taxon>Bacillati</taxon>
        <taxon>Bacillota</taxon>
        <taxon>Bacilli</taxon>
        <taxon>Bacillales</taxon>
        <taxon>Bacillaceae</taxon>
        <taxon>Bacillus</taxon>
    </lineage>
</organism>
<keyword evidence="2" id="KW-1185">Reference proteome</keyword>
<accession>A0A9W5LF25</accession>
<dbReference type="Proteomes" id="UP000011182">
    <property type="component" value="Unassembled WGS sequence"/>
</dbReference>
<evidence type="ECO:0000313" key="2">
    <source>
        <dbReference type="Proteomes" id="UP000011182"/>
    </source>
</evidence>
<protein>
    <submittedName>
        <fullName evidence="1">Uncharacterized protein</fullName>
    </submittedName>
</protein>
<sequence length="42" mass="4819">MKKPDIQVVNLSGVLCEFIPLLFLEKGFFKVFPKTGFVDKMN</sequence>
<comment type="caution">
    <text evidence="1">The sequence shown here is derived from an EMBL/GenBank/DDBJ whole genome shotgun (WGS) entry which is preliminary data.</text>
</comment>
<evidence type="ECO:0000313" key="1">
    <source>
        <dbReference type="EMBL" id="ELS59542.1"/>
    </source>
</evidence>
<proteinExistence type="predicted"/>